<dbReference type="CDD" id="cd05121">
    <property type="entry name" value="ABC1_ADCK3-like"/>
    <property type="match status" value="1"/>
</dbReference>
<keyword evidence="3" id="KW-0560">Oxidoreductase</keyword>
<dbReference type="GO" id="GO:0004497">
    <property type="term" value="F:monooxygenase activity"/>
    <property type="evidence" value="ECO:0007669"/>
    <property type="project" value="UniProtKB-KW"/>
</dbReference>
<protein>
    <submittedName>
        <fullName evidence="3">Ubiquinone biosynthesis monooxygenase UbiB</fullName>
    </submittedName>
</protein>
<accession>A0A3B1DRD6</accession>
<proteinExistence type="inferred from homology"/>
<keyword evidence="3" id="KW-0503">Monooxygenase</keyword>
<dbReference type="PANTHER" id="PTHR10566">
    <property type="entry name" value="CHAPERONE-ACTIVITY OF BC1 COMPLEX CABC1 -RELATED"/>
    <property type="match status" value="1"/>
</dbReference>
<comment type="similarity">
    <text evidence="1">Belongs to the protein kinase superfamily. ADCK protein kinase family.</text>
</comment>
<dbReference type="SUPFAM" id="SSF56112">
    <property type="entry name" value="Protein kinase-like (PK-like)"/>
    <property type="match status" value="1"/>
</dbReference>
<gene>
    <name evidence="3" type="ORF">MNBD_NITROSPINAE05-1367</name>
</gene>
<reference evidence="3" key="1">
    <citation type="submission" date="2018-06" db="EMBL/GenBank/DDBJ databases">
        <authorList>
            <person name="Zhirakovskaya E."/>
        </authorList>
    </citation>
    <scope>NUCLEOTIDE SEQUENCE</scope>
</reference>
<dbReference type="EMBL" id="UOGG01000147">
    <property type="protein sequence ID" value="VAX31257.1"/>
    <property type="molecule type" value="Genomic_DNA"/>
</dbReference>
<organism evidence="3">
    <name type="scientific">hydrothermal vent metagenome</name>
    <dbReference type="NCBI Taxonomy" id="652676"/>
    <lineage>
        <taxon>unclassified sequences</taxon>
        <taxon>metagenomes</taxon>
        <taxon>ecological metagenomes</taxon>
    </lineage>
</organism>
<evidence type="ECO:0000259" key="2">
    <source>
        <dbReference type="Pfam" id="PF03109"/>
    </source>
</evidence>
<sequence>MKLGSLFKRGANLFKIGRAVRSLKNATDEDKRRWAKKYLVEVLGQSRGLPAKVGQFMTFGKEDQELKDALDKAITAMPFDQVVSLLEEKYQAPLDSVFKTLNEDCRSASLGQVHFGKLKDGTEVAVKVQYPEIAQSVEAEMALMGFLPKVGPVAKWGFHMDGYRDAFWNNFKKELDYRQELECQQKYAELAAPLENVIVPKVFPDLSGPTVLVQSLEEGIGLEKAETLAQTSRQAMGRVVVQHYILMLFRHGFVHADPHPGNFAFRQTGREKFSLIVYDYGCILQISDEVRLGLLRIILALQNHEPLDPMACLSMIGFDPEKLQDLRSTLPALLHVLFEPFLIEAPYDIKDWRMSERFDQIVGEMKWWFRSSAPPDLIFLMRTLHGMSTMLERLDAKISWRFILNNLCSDLYSQAQAVSLPEIPCDRENALRLNGIAKYLKVNVVKPNGNKVRLTMPARVADNIKDIIDPPVMESIERQNIDLVAIQKRVHETGFIPQILFDLKDPEREVLVWLE</sequence>
<name>A0A3B1DRD6_9ZZZZ</name>
<dbReference type="InterPro" id="IPR050154">
    <property type="entry name" value="UbiB_kinase"/>
</dbReference>
<dbReference type="AlphaFoldDB" id="A0A3B1DRD6"/>
<dbReference type="PANTHER" id="PTHR10566:SF113">
    <property type="entry name" value="PROTEIN ACTIVITY OF BC1 COMPLEX KINASE 7, CHLOROPLASTIC"/>
    <property type="match status" value="1"/>
</dbReference>
<dbReference type="Pfam" id="PF03109">
    <property type="entry name" value="ABC1"/>
    <property type="match status" value="1"/>
</dbReference>
<keyword evidence="3" id="KW-0830">Ubiquinone</keyword>
<feature type="domain" description="ABC1 atypical kinase-like" evidence="2">
    <location>
        <begin position="70"/>
        <end position="303"/>
    </location>
</feature>
<dbReference type="InterPro" id="IPR011009">
    <property type="entry name" value="Kinase-like_dom_sf"/>
</dbReference>
<evidence type="ECO:0000313" key="3">
    <source>
        <dbReference type="EMBL" id="VAX31257.1"/>
    </source>
</evidence>
<dbReference type="InterPro" id="IPR004147">
    <property type="entry name" value="ABC1_dom"/>
</dbReference>
<evidence type="ECO:0000256" key="1">
    <source>
        <dbReference type="ARBA" id="ARBA00009670"/>
    </source>
</evidence>